<dbReference type="AlphaFoldDB" id="A2BN11"/>
<evidence type="ECO:0000313" key="1">
    <source>
        <dbReference type="EMBL" id="ABM81372.1"/>
    </source>
</evidence>
<dbReference type="InterPro" id="IPR002765">
    <property type="entry name" value="UPF0145_YbjQ-like"/>
</dbReference>
<protein>
    <submittedName>
        <fullName evidence="1">Uncharacterized protein</fullName>
    </submittedName>
</protein>
<dbReference type="Pfam" id="PF01906">
    <property type="entry name" value="YbjQ_1"/>
    <property type="match status" value="1"/>
</dbReference>
<dbReference type="SUPFAM" id="SSF117782">
    <property type="entry name" value="YbjQ-like"/>
    <property type="match status" value="1"/>
</dbReference>
<dbReference type="RefSeq" id="WP_011822690.1">
    <property type="nucleotide sequence ID" value="NC_008818.1"/>
</dbReference>
<accession>A2BN11</accession>
<name>A2BN11_HYPBU</name>
<reference evidence="1 2" key="1">
    <citation type="journal article" date="2007" name="Archaea">
        <title>The genome of Hyperthermus butylicus: a sulfur-reducing, peptide fermenting, neutrophilic Crenarchaeote growing up to 108 degrees C.</title>
        <authorList>
            <person name="Brugger K."/>
            <person name="Chen L."/>
            <person name="Stark M."/>
            <person name="Zibat A."/>
            <person name="Redder P."/>
            <person name="Ruepp A."/>
            <person name="Awayez M."/>
            <person name="She Q."/>
            <person name="Garrett R.A."/>
            <person name="Klenk H.P."/>
        </authorList>
    </citation>
    <scope>NUCLEOTIDE SEQUENCE [LARGE SCALE GENOMIC DNA]</scope>
    <source>
        <strain evidence="2">DSM 5456 / JCM 9403 / PLM1-5</strain>
    </source>
</reference>
<dbReference type="Gene3D" id="3.30.110.70">
    <property type="entry name" value="Hypothetical protein apc22750. Chain B"/>
    <property type="match status" value="1"/>
</dbReference>
<dbReference type="STRING" id="415426.Hbut_1551"/>
<dbReference type="eggNOG" id="arCOG02287">
    <property type="taxonomic scope" value="Archaea"/>
</dbReference>
<evidence type="ECO:0000313" key="2">
    <source>
        <dbReference type="Proteomes" id="UP000002593"/>
    </source>
</evidence>
<dbReference type="Proteomes" id="UP000002593">
    <property type="component" value="Chromosome"/>
</dbReference>
<dbReference type="EMBL" id="CP000493">
    <property type="protein sequence ID" value="ABM81372.1"/>
    <property type="molecule type" value="Genomic_DNA"/>
</dbReference>
<sequence length="99" mass="10560">MVRAIILTVDAPPKGYRVKEIKGLVYASRPVSLTVAGLEAELSAIIERLRSEAERKGANAVLGTRIEVQRVAGVGGEWVLLLSYGTAVVLEKEEAQAGT</sequence>
<organism evidence="1 2">
    <name type="scientific">Hyperthermus butylicus (strain DSM 5456 / JCM 9403 / PLM1-5)</name>
    <dbReference type="NCBI Taxonomy" id="415426"/>
    <lineage>
        <taxon>Archaea</taxon>
        <taxon>Thermoproteota</taxon>
        <taxon>Thermoprotei</taxon>
        <taxon>Desulfurococcales</taxon>
        <taxon>Pyrodictiaceae</taxon>
        <taxon>Hyperthermus</taxon>
    </lineage>
</organism>
<dbReference type="GeneID" id="4781839"/>
<keyword evidence="2" id="KW-1185">Reference proteome</keyword>
<gene>
    <name evidence="1" type="ordered locus">Hbut_1551</name>
</gene>
<dbReference type="HOGENOM" id="CLU_2313746_0_0_2"/>
<dbReference type="KEGG" id="hbu:Hbut_1551"/>
<dbReference type="OrthoDB" id="14972at2157"/>
<proteinExistence type="predicted"/>
<dbReference type="InterPro" id="IPR035439">
    <property type="entry name" value="UPF0145_dom_sf"/>
</dbReference>
<dbReference type="EnsemblBacteria" id="ABM81372">
    <property type="protein sequence ID" value="ABM81372"/>
    <property type="gene ID" value="Hbut_1551"/>
</dbReference>